<dbReference type="STRING" id="589865.DaAHT2_0204"/>
<keyword evidence="2" id="KW-1185">Reference proteome</keyword>
<sequence length="82" mass="9342">MATKEELCSKIKEVFPDIGACGIDVEVDYDDTNKAWVVDLKKDQHELKTFLEEPEAQQCMEGKQCVSLGLQIAELRRNIDQL</sequence>
<evidence type="ECO:0000313" key="2">
    <source>
        <dbReference type="Proteomes" id="UP000001508"/>
    </source>
</evidence>
<accession>D6Z633</accession>
<dbReference type="EMBL" id="CP001940">
    <property type="protein sequence ID" value="ADH84915.1"/>
    <property type="molecule type" value="Genomic_DNA"/>
</dbReference>
<organism evidence="1 2">
    <name type="scientific">Desulfurivibrio alkaliphilus (strain DSM 19089 / UNIQEM U267 / AHT2)</name>
    <dbReference type="NCBI Taxonomy" id="589865"/>
    <lineage>
        <taxon>Bacteria</taxon>
        <taxon>Pseudomonadati</taxon>
        <taxon>Thermodesulfobacteriota</taxon>
        <taxon>Desulfobulbia</taxon>
        <taxon>Desulfobulbales</taxon>
        <taxon>Desulfobulbaceae</taxon>
        <taxon>Desulfurivibrio</taxon>
    </lineage>
</organism>
<dbReference type="eggNOG" id="ENOG5032YX0">
    <property type="taxonomic scope" value="Bacteria"/>
</dbReference>
<dbReference type="HOGENOM" id="CLU_188982_0_0_7"/>
<dbReference type="OrthoDB" id="5432324at2"/>
<reference evidence="2" key="1">
    <citation type="submission" date="2010-02" db="EMBL/GenBank/DDBJ databases">
        <title>Complete sequence of Desulfurivibrio alkaliphilus AHT2.</title>
        <authorList>
            <consortium name="US DOE Joint Genome Institute"/>
            <person name="Pitluck S."/>
            <person name="Chertkov O."/>
            <person name="Detter J.C."/>
            <person name="Han C."/>
            <person name="Tapia R."/>
            <person name="Larimer F."/>
            <person name="Land M."/>
            <person name="Hauser L."/>
            <person name="Kyrpides N."/>
            <person name="Mikhailova N."/>
            <person name="Sorokin D.Y."/>
            <person name="Muyzer G."/>
            <person name="Woyke T."/>
        </authorList>
    </citation>
    <scope>NUCLEOTIDE SEQUENCE [LARGE SCALE GENOMIC DNA]</scope>
    <source>
        <strain evidence="2">DSM 19089 / UNIQEM U267 / AHT2</strain>
    </source>
</reference>
<dbReference type="InParanoid" id="D6Z633"/>
<protein>
    <submittedName>
        <fullName evidence="1">Uncharacterized protein</fullName>
    </submittedName>
</protein>
<name>D6Z633_DESAT</name>
<evidence type="ECO:0000313" key="1">
    <source>
        <dbReference type="EMBL" id="ADH84915.1"/>
    </source>
</evidence>
<dbReference type="RefSeq" id="WP_013162446.1">
    <property type="nucleotide sequence ID" value="NC_014216.1"/>
</dbReference>
<dbReference type="Proteomes" id="UP000001508">
    <property type="component" value="Chromosome"/>
</dbReference>
<proteinExistence type="predicted"/>
<gene>
    <name evidence="1" type="ordered locus">DaAHT2_0204</name>
</gene>
<dbReference type="KEGG" id="dak:DaAHT2_0204"/>
<dbReference type="AlphaFoldDB" id="D6Z633"/>